<dbReference type="AlphaFoldDB" id="A0A5C6TW01"/>
<reference evidence="11 12" key="1">
    <citation type="journal article" date="2015" name="J. Microbiol.">
        <title>Sphingosinicella ginsenosidimutans sp. nov., with ginsenoside converting activity.</title>
        <authorList>
            <person name="Kim J.K."/>
            <person name="Kang M.S."/>
            <person name="Park S.C."/>
            <person name="Kim K.M."/>
            <person name="Choi K."/>
            <person name="Yoon M.H."/>
            <person name="Im W.T."/>
        </authorList>
    </citation>
    <scope>NUCLEOTIDE SEQUENCE [LARGE SCALE GENOMIC DNA]</scope>
    <source>
        <strain evidence="11 12">BS-11</strain>
    </source>
</reference>
<comment type="subcellular location">
    <subcellularLocation>
        <location evidence="1">Cell inner membrane</location>
    </subcellularLocation>
</comment>
<evidence type="ECO:0000256" key="3">
    <source>
        <dbReference type="ARBA" id="ARBA00021563"/>
    </source>
</evidence>
<protein>
    <recommendedName>
        <fullName evidence="3">Type II secretion system protein N</fullName>
    </recommendedName>
    <alternativeName>
        <fullName evidence="10">General secretion pathway protein N</fullName>
    </alternativeName>
</protein>
<keyword evidence="7" id="KW-0812">Transmembrane</keyword>
<evidence type="ECO:0000313" key="12">
    <source>
        <dbReference type="Proteomes" id="UP000321249"/>
    </source>
</evidence>
<proteinExistence type="inferred from homology"/>
<dbReference type="RefSeq" id="WP_147043296.1">
    <property type="nucleotide sequence ID" value="NZ_BAABIR010000004.1"/>
</dbReference>
<keyword evidence="12" id="KW-1185">Reference proteome</keyword>
<dbReference type="OrthoDB" id="7477467at2"/>
<evidence type="ECO:0000256" key="1">
    <source>
        <dbReference type="ARBA" id="ARBA00004533"/>
    </source>
</evidence>
<keyword evidence="9" id="KW-0472">Membrane</keyword>
<evidence type="ECO:0000256" key="8">
    <source>
        <dbReference type="ARBA" id="ARBA00022927"/>
    </source>
</evidence>
<dbReference type="Pfam" id="PF01203">
    <property type="entry name" value="T2SSN"/>
    <property type="match status" value="1"/>
</dbReference>
<name>A0A5C6TW01_9SPHN</name>
<evidence type="ECO:0000256" key="4">
    <source>
        <dbReference type="ARBA" id="ARBA00022448"/>
    </source>
</evidence>
<dbReference type="EMBL" id="VOQQ01000001">
    <property type="protein sequence ID" value="TXC63888.1"/>
    <property type="molecule type" value="Genomic_DNA"/>
</dbReference>
<dbReference type="GO" id="GO:0015628">
    <property type="term" value="P:protein secretion by the type II secretion system"/>
    <property type="evidence" value="ECO:0007669"/>
    <property type="project" value="InterPro"/>
</dbReference>
<dbReference type="InterPro" id="IPR022792">
    <property type="entry name" value="T2SS_protein-GspN"/>
</dbReference>
<keyword evidence="5" id="KW-1003">Cell membrane</keyword>
<gene>
    <name evidence="11" type="ORF">FRZ32_09605</name>
</gene>
<keyword evidence="6" id="KW-0997">Cell inner membrane</keyword>
<dbReference type="GO" id="GO:0015627">
    <property type="term" value="C:type II protein secretion system complex"/>
    <property type="evidence" value="ECO:0007669"/>
    <property type="project" value="InterPro"/>
</dbReference>
<comment type="caution">
    <text evidence="11">The sequence shown here is derived from an EMBL/GenBank/DDBJ whole genome shotgun (WGS) entry which is preliminary data.</text>
</comment>
<sequence>MSARTRWLAFAAFFVAALVLSMPMRVALDWFGLDRTGLSARDATGTVWSGRIEEAALGPVPIGDVKAGLAVMPLFVGHARVAMSRTDPDPVTATVDVSYRGFAIRRATGRFAAGRLLAPAPVASIDLTEVSAAFVNGRCVAASGQAGATLAGPLAAALPALSGQVSCENEWVLIPLAGGGGRIDLRIAVDGRYRIDMQVAAVNEAVAAALQAGGFRPAPGGYAIHRAGAF</sequence>
<evidence type="ECO:0000256" key="2">
    <source>
        <dbReference type="ARBA" id="ARBA00007208"/>
    </source>
</evidence>
<evidence type="ECO:0000256" key="6">
    <source>
        <dbReference type="ARBA" id="ARBA00022519"/>
    </source>
</evidence>
<comment type="similarity">
    <text evidence="2">Belongs to the GSP N family.</text>
</comment>
<evidence type="ECO:0000256" key="5">
    <source>
        <dbReference type="ARBA" id="ARBA00022475"/>
    </source>
</evidence>
<keyword evidence="8" id="KW-0653">Protein transport</keyword>
<organism evidence="11 12">
    <name type="scientific">Allosphingosinicella ginsenosidimutans</name>
    <dbReference type="NCBI Taxonomy" id="1176539"/>
    <lineage>
        <taxon>Bacteria</taxon>
        <taxon>Pseudomonadati</taxon>
        <taxon>Pseudomonadota</taxon>
        <taxon>Alphaproteobacteria</taxon>
        <taxon>Sphingomonadales</taxon>
        <taxon>Sphingomonadaceae</taxon>
        <taxon>Allosphingosinicella</taxon>
    </lineage>
</organism>
<evidence type="ECO:0000256" key="10">
    <source>
        <dbReference type="ARBA" id="ARBA00030772"/>
    </source>
</evidence>
<accession>A0A5C6TW01</accession>
<evidence type="ECO:0000256" key="9">
    <source>
        <dbReference type="ARBA" id="ARBA00023136"/>
    </source>
</evidence>
<dbReference type="GO" id="GO:0005886">
    <property type="term" value="C:plasma membrane"/>
    <property type="evidence" value="ECO:0007669"/>
    <property type="project" value="UniProtKB-SubCell"/>
</dbReference>
<evidence type="ECO:0000256" key="7">
    <source>
        <dbReference type="ARBA" id="ARBA00022692"/>
    </source>
</evidence>
<keyword evidence="4" id="KW-0813">Transport</keyword>
<evidence type="ECO:0000313" key="11">
    <source>
        <dbReference type="EMBL" id="TXC63888.1"/>
    </source>
</evidence>
<dbReference type="Proteomes" id="UP000321249">
    <property type="component" value="Unassembled WGS sequence"/>
</dbReference>